<protein>
    <recommendedName>
        <fullName evidence="8">Homeobox domain-containing protein</fullName>
    </recommendedName>
</protein>
<comment type="caution">
    <text evidence="9">The sequence shown here is derived from an EMBL/GenBank/DDBJ whole genome shotgun (WGS) entry which is preliminary data.</text>
</comment>
<accession>A0AAD9PAA9</accession>
<evidence type="ECO:0000256" key="4">
    <source>
        <dbReference type="ARBA" id="ARBA00023242"/>
    </source>
</evidence>
<dbReference type="PANTHER" id="PTHR45664">
    <property type="entry name" value="PROTEIN ZERKNUELLT 1-RELATED"/>
    <property type="match status" value="1"/>
</dbReference>
<feature type="compositionally biased region" description="Polar residues" evidence="7">
    <location>
        <begin position="267"/>
        <end position="303"/>
    </location>
</feature>
<feature type="region of interest" description="Disordered" evidence="7">
    <location>
        <begin position="80"/>
        <end position="163"/>
    </location>
</feature>
<dbReference type="EMBL" id="JAODUO010000063">
    <property type="protein sequence ID" value="KAK2191002.1"/>
    <property type="molecule type" value="Genomic_DNA"/>
</dbReference>
<feature type="DNA-binding region" description="Homeobox" evidence="5">
    <location>
        <begin position="23"/>
        <end position="82"/>
    </location>
</feature>
<name>A0AAD9PAA9_RIDPI</name>
<dbReference type="InterPro" id="IPR001356">
    <property type="entry name" value="HD"/>
</dbReference>
<evidence type="ECO:0000259" key="8">
    <source>
        <dbReference type="PROSITE" id="PS50071"/>
    </source>
</evidence>
<dbReference type="SUPFAM" id="SSF46689">
    <property type="entry name" value="Homeodomain-like"/>
    <property type="match status" value="1"/>
</dbReference>
<keyword evidence="2 5" id="KW-0238">DNA-binding</keyword>
<sequence length="526" mass="56926">MCGPVAPPPTSGVGGGLTTPGHPRRLRTAYTNTQLLELEKEFHFNKYLCRPRRIEIAASLDLTERQVKVWFQNRRMKFKRQMQPKSSDCGNLPGDDEVGSPAIDSTTLSDDSHSPIGVSSVGEKDATSGGDICGDDCDRTPVGKGGTDGTDSVALGQRPMTDAEDSVIKCEDMGRRKASSVDASPSPPEAVPFGGPLTRGDSCVDAQREFNIPQHMGAPLQPPILRHLTGAEDMQTPRNVCRPYVGPGNMDSNPARALLHAPPSLPHSEQNVRTSFPPSGHTSSLHAPDVSCTQAMSGPSLPQTAYPPIAGAHRIAAPPQRKHNSYLSSASSRRHAPYVDISNMSAADERCMDNYFPSNGPDVCGRVTSQYGVTPVYVRHSMQHARDQRPPQQPQQQQPGYGDVTHHQNFSRNQDMLNVPFQNNVNCMPFSAPATGDTRSYANLAGCYTQPGMTNNNYYYQGAAQYGANTGSIGACETDYASGYDGHYMTSHVNSADMTPPDGDNISTNYPSCLSEICQITNYNYL</sequence>
<keyword evidence="1" id="KW-0217">Developmental protein</keyword>
<feature type="region of interest" description="Disordered" evidence="7">
    <location>
        <begin position="1"/>
        <end position="23"/>
    </location>
</feature>
<dbReference type="GO" id="GO:0048513">
    <property type="term" value="P:animal organ development"/>
    <property type="evidence" value="ECO:0007669"/>
    <property type="project" value="UniProtKB-ARBA"/>
</dbReference>
<dbReference type="PROSITE" id="PS00027">
    <property type="entry name" value="HOMEOBOX_1"/>
    <property type="match status" value="1"/>
</dbReference>
<evidence type="ECO:0000256" key="6">
    <source>
        <dbReference type="RuleBase" id="RU000682"/>
    </source>
</evidence>
<dbReference type="InterPro" id="IPR009057">
    <property type="entry name" value="Homeodomain-like_sf"/>
</dbReference>
<evidence type="ECO:0000256" key="1">
    <source>
        <dbReference type="ARBA" id="ARBA00022473"/>
    </source>
</evidence>
<keyword evidence="4 5" id="KW-0539">Nucleus</keyword>
<feature type="region of interest" description="Disordered" evidence="7">
    <location>
        <begin position="265"/>
        <end position="305"/>
    </location>
</feature>
<evidence type="ECO:0000256" key="7">
    <source>
        <dbReference type="SAM" id="MobiDB-lite"/>
    </source>
</evidence>
<dbReference type="FunFam" id="1.10.10.60:FF:000176">
    <property type="entry name" value="pancreas/duodenum homeobox protein 1"/>
    <property type="match status" value="1"/>
</dbReference>
<proteinExistence type="predicted"/>
<evidence type="ECO:0000256" key="3">
    <source>
        <dbReference type="ARBA" id="ARBA00023155"/>
    </source>
</evidence>
<comment type="subcellular location">
    <subcellularLocation>
        <location evidence="5 6">Nucleus</location>
    </subcellularLocation>
</comment>
<dbReference type="AlphaFoldDB" id="A0AAD9PAA9"/>
<dbReference type="PRINTS" id="PR00024">
    <property type="entry name" value="HOMEOBOX"/>
</dbReference>
<evidence type="ECO:0000313" key="9">
    <source>
        <dbReference type="EMBL" id="KAK2191002.1"/>
    </source>
</evidence>
<dbReference type="GO" id="GO:0000981">
    <property type="term" value="F:DNA-binding transcription factor activity, RNA polymerase II-specific"/>
    <property type="evidence" value="ECO:0007669"/>
    <property type="project" value="InterPro"/>
</dbReference>
<feature type="domain" description="Homeobox" evidence="8">
    <location>
        <begin position="21"/>
        <end position="81"/>
    </location>
</feature>
<dbReference type="Pfam" id="PF00046">
    <property type="entry name" value="Homeodomain"/>
    <property type="match status" value="1"/>
</dbReference>
<dbReference type="Gene3D" id="1.10.10.60">
    <property type="entry name" value="Homeodomain-like"/>
    <property type="match status" value="1"/>
</dbReference>
<evidence type="ECO:0000313" key="10">
    <source>
        <dbReference type="Proteomes" id="UP001209878"/>
    </source>
</evidence>
<reference evidence="9" key="1">
    <citation type="journal article" date="2023" name="Mol. Biol. Evol.">
        <title>Third-Generation Sequencing Reveals the Adaptive Role of the Epigenome in Three Deep-Sea Polychaetes.</title>
        <authorList>
            <person name="Perez M."/>
            <person name="Aroh O."/>
            <person name="Sun Y."/>
            <person name="Lan Y."/>
            <person name="Juniper S.K."/>
            <person name="Young C.R."/>
            <person name="Angers B."/>
            <person name="Qian P.Y."/>
        </authorList>
    </citation>
    <scope>NUCLEOTIDE SEQUENCE</scope>
    <source>
        <strain evidence="9">R07B-5</strain>
    </source>
</reference>
<dbReference type="Proteomes" id="UP001209878">
    <property type="component" value="Unassembled WGS sequence"/>
</dbReference>
<dbReference type="GO" id="GO:0000978">
    <property type="term" value="F:RNA polymerase II cis-regulatory region sequence-specific DNA binding"/>
    <property type="evidence" value="ECO:0007669"/>
    <property type="project" value="TreeGrafter"/>
</dbReference>
<feature type="region of interest" description="Disordered" evidence="7">
    <location>
        <begin position="381"/>
        <end position="408"/>
    </location>
</feature>
<dbReference type="CDD" id="cd00086">
    <property type="entry name" value="homeodomain"/>
    <property type="match status" value="1"/>
</dbReference>
<dbReference type="PROSITE" id="PS50071">
    <property type="entry name" value="HOMEOBOX_2"/>
    <property type="match status" value="1"/>
</dbReference>
<dbReference type="InterPro" id="IPR020479">
    <property type="entry name" value="HD_metazoa"/>
</dbReference>
<dbReference type="SMART" id="SM00389">
    <property type="entry name" value="HOX"/>
    <property type="match status" value="1"/>
</dbReference>
<feature type="compositionally biased region" description="Pro residues" evidence="7">
    <location>
        <begin position="1"/>
        <end position="10"/>
    </location>
</feature>
<keyword evidence="3 5" id="KW-0371">Homeobox</keyword>
<keyword evidence="10" id="KW-1185">Reference proteome</keyword>
<dbReference type="InterPro" id="IPR017970">
    <property type="entry name" value="Homeobox_CS"/>
</dbReference>
<organism evidence="9 10">
    <name type="scientific">Ridgeia piscesae</name>
    <name type="common">Tubeworm</name>
    <dbReference type="NCBI Taxonomy" id="27915"/>
    <lineage>
        <taxon>Eukaryota</taxon>
        <taxon>Metazoa</taxon>
        <taxon>Spiralia</taxon>
        <taxon>Lophotrochozoa</taxon>
        <taxon>Annelida</taxon>
        <taxon>Polychaeta</taxon>
        <taxon>Sedentaria</taxon>
        <taxon>Canalipalpata</taxon>
        <taxon>Sabellida</taxon>
        <taxon>Siboglinidae</taxon>
        <taxon>Ridgeia</taxon>
    </lineage>
</organism>
<dbReference type="PANTHER" id="PTHR45664:SF2">
    <property type="entry name" value="HOMEOTIC PROTEIN PROBOSCIPEDIA"/>
    <property type="match status" value="1"/>
</dbReference>
<feature type="region of interest" description="Disordered" evidence="7">
    <location>
        <begin position="176"/>
        <end position="196"/>
    </location>
</feature>
<evidence type="ECO:0000256" key="2">
    <source>
        <dbReference type="ARBA" id="ARBA00023125"/>
    </source>
</evidence>
<gene>
    <name evidence="9" type="ORF">NP493_63g04008</name>
</gene>
<dbReference type="GO" id="GO:0005634">
    <property type="term" value="C:nucleus"/>
    <property type="evidence" value="ECO:0007669"/>
    <property type="project" value="UniProtKB-SubCell"/>
</dbReference>
<evidence type="ECO:0000256" key="5">
    <source>
        <dbReference type="PROSITE-ProRule" id="PRU00108"/>
    </source>
</evidence>